<evidence type="ECO:0000313" key="3">
    <source>
        <dbReference type="Proteomes" id="UP000480350"/>
    </source>
</evidence>
<gene>
    <name evidence="2" type="ORF">GQ651_15420</name>
</gene>
<feature type="domain" description="Beta-lactamase hydrolase-like protein phosphatase-like" evidence="1">
    <location>
        <begin position="3"/>
        <end position="105"/>
    </location>
</feature>
<proteinExistence type="predicted"/>
<dbReference type="Gene3D" id="3.90.190.10">
    <property type="entry name" value="Protein tyrosine phosphatase superfamily"/>
    <property type="match status" value="1"/>
</dbReference>
<reference evidence="2 3" key="1">
    <citation type="submission" date="2019-12" db="EMBL/GenBank/DDBJ databases">
        <authorList>
            <person name="Lee S.D."/>
        </authorList>
    </citation>
    <scope>NUCLEOTIDE SEQUENCE [LARGE SCALE GENOMIC DNA]</scope>
    <source>
        <strain evidence="2 3">GH1-50</strain>
    </source>
</reference>
<evidence type="ECO:0000313" key="2">
    <source>
        <dbReference type="EMBL" id="MXQ09235.1"/>
    </source>
</evidence>
<accession>A0A7C9MLH0</accession>
<dbReference type="Pfam" id="PF04273">
    <property type="entry name" value="BLH_phosphatase"/>
    <property type="match status" value="1"/>
</dbReference>
<dbReference type="GO" id="GO:0016787">
    <property type="term" value="F:hydrolase activity"/>
    <property type="evidence" value="ECO:0007669"/>
    <property type="project" value="InterPro"/>
</dbReference>
<evidence type="ECO:0000259" key="1">
    <source>
        <dbReference type="Pfam" id="PF04273"/>
    </source>
</evidence>
<dbReference type="SUPFAM" id="SSF52799">
    <property type="entry name" value="(Phosphotyrosine protein) phosphatases II"/>
    <property type="match status" value="1"/>
</dbReference>
<organism evidence="2 3">
    <name type="scientific">Kangsaoukella pontilimi</name>
    <dbReference type="NCBI Taxonomy" id="2691042"/>
    <lineage>
        <taxon>Bacteria</taxon>
        <taxon>Pseudomonadati</taxon>
        <taxon>Pseudomonadota</taxon>
        <taxon>Alphaproteobacteria</taxon>
        <taxon>Rhodobacterales</taxon>
        <taxon>Paracoccaceae</taxon>
        <taxon>Kangsaoukella</taxon>
    </lineage>
</organism>
<dbReference type="RefSeq" id="WP_160765081.1">
    <property type="nucleotide sequence ID" value="NZ_WUPT01000002.1"/>
</dbReference>
<dbReference type="NCBIfam" id="TIGR01244">
    <property type="entry name" value="TIGR01244 family sulfur transferase"/>
    <property type="match status" value="1"/>
</dbReference>
<reference evidence="2 3" key="2">
    <citation type="submission" date="2020-03" db="EMBL/GenBank/DDBJ databases">
        <title>Kangsaoukella pontilimi gen. nov., sp. nov., a new member of the family Rhodobacteraceae isolated from a tidal mudflat.</title>
        <authorList>
            <person name="Kim I.S."/>
        </authorList>
    </citation>
    <scope>NUCLEOTIDE SEQUENCE [LARGE SCALE GENOMIC DNA]</scope>
    <source>
        <strain evidence="2 3">GH1-50</strain>
    </source>
</reference>
<keyword evidence="3" id="KW-1185">Reference proteome</keyword>
<comment type="caution">
    <text evidence="2">The sequence shown here is derived from an EMBL/GenBank/DDBJ whole genome shotgun (WGS) entry which is preliminary data.</text>
</comment>
<protein>
    <submittedName>
        <fullName evidence="2">TIGR01244 family phosphatase</fullName>
    </submittedName>
</protein>
<dbReference type="EMBL" id="WUPT01000002">
    <property type="protein sequence ID" value="MXQ09235.1"/>
    <property type="molecule type" value="Genomic_DNA"/>
</dbReference>
<dbReference type="AlphaFoldDB" id="A0A7C9MLH0"/>
<dbReference type="InterPro" id="IPR029021">
    <property type="entry name" value="Prot-tyrosine_phosphatase-like"/>
</dbReference>
<dbReference type="InterPro" id="IPR005939">
    <property type="entry name" value="BLH_phosphatase-like"/>
</dbReference>
<sequence>MEIRNLDERLAVGPQIALADLAALKAAGFRAVIDNRPDGEEPGQPDHDAVKAAAEAAGLAFRYIPVVHGALLDTPVAEFARAMDELPGPVFAYCRSGARSTALWTAITPQAQTA</sequence>
<dbReference type="Proteomes" id="UP000480350">
    <property type="component" value="Unassembled WGS sequence"/>
</dbReference>
<name>A0A7C9MLH0_9RHOB</name>